<evidence type="ECO:0000313" key="7">
    <source>
        <dbReference type="Proteomes" id="UP001328107"/>
    </source>
</evidence>
<dbReference type="SUPFAM" id="SSF53182">
    <property type="entry name" value="Pyrrolidone carboxyl peptidase (pyroglutamate aminopeptidase)"/>
    <property type="match status" value="1"/>
</dbReference>
<evidence type="ECO:0000256" key="5">
    <source>
        <dbReference type="ARBA" id="ARBA00022807"/>
    </source>
</evidence>
<evidence type="ECO:0000313" key="6">
    <source>
        <dbReference type="EMBL" id="GMR49132.1"/>
    </source>
</evidence>
<keyword evidence="4" id="KW-0378">Hydrolase</keyword>
<keyword evidence="5" id="KW-0788">Thiol protease</keyword>
<dbReference type="GO" id="GO:0005829">
    <property type="term" value="C:cytosol"/>
    <property type="evidence" value="ECO:0007669"/>
    <property type="project" value="InterPro"/>
</dbReference>
<comment type="caution">
    <text evidence="6">The sequence shown here is derived from an EMBL/GenBank/DDBJ whole genome shotgun (WGS) entry which is preliminary data.</text>
</comment>
<dbReference type="Gene3D" id="3.40.630.20">
    <property type="entry name" value="Peptidase C15, pyroglutamyl peptidase I-like"/>
    <property type="match status" value="1"/>
</dbReference>
<dbReference type="InterPro" id="IPR016125">
    <property type="entry name" value="Peptidase_C15-like"/>
</dbReference>
<dbReference type="PANTHER" id="PTHR23402">
    <property type="entry name" value="PROTEASE FAMILY C15 PYROGLUTAMYL-PEPTIDASE I-RELATED"/>
    <property type="match status" value="1"/>
</dbReference>
<gene>
    <name evidence="6" type="ORF">PMAYCL1PPCAC_19327</name>
</gene>
<protein>
    <recommendedName>
        <fullName evidence="8">Pyroglutamyl-peptidase I</fullName>
    </recommendedName>
</protein>
<accession>A0AAN5CRU2</accession>
<organism evidence="6 7">
    <name type="scientific">Pristionchus mayeri</name>
    <dbReference type="NCBI Taxonomy" id="1317129"/>
    <lineage>
        <taxon>Eukaryota</taxon>
        <taxon>Metazoa</taxon>
        <taxon>Ecdysozoa</taxon>
        <taxon>Nematoda</taxon>
        <taxon>Chromadorea</taxon>
        <taxon>Rhabditida</taxon>
        <taxon>Rhabditina</taxon>
        <taxon>Diplogasteromorpha</taxon>
        <taxon>Diplogasteroidea</taxon>
        <taxon>Neodiplogasteridae</taxon>
        <taxon>Pristionchus</taxon>
    </lineage>
</organism>
<evidence type="ECO:0008006" key="8">
    <source>
        <dbReference type="Google" id="ProtNLM"/>
    </source>
</evidence>
<dbReference type="EMBL" id="BTRK01000004">
    <property type="protein sequence ID" value="GMR49132.1"/>
    <property type="molecule type" value="Genomic_DNA"/>
</dbReference>
<dbReference type="PANTHER" id="PTHR23402:SF1">
    <property type="entry name" value="PYROGLUTAMYL-PEPTIDASE I"/>
    <property type="match status" value="1"/>
</dbReference>
<dbReference type="InterPro" id="IPR036440">
    <property type="entry name" value="Peptidase_C15-like_sf"/>
</dbReference>
<reference evidence="7" key="1">
    <citation type="submission" date="2022-10" db="EMBL/GenBank/DDBJ databases">
        <title>Genome assembly of Pristionchus species.</title>
        <authorList>
            <person name="Yoshida K."/>
            <person name="Sommer R.J."/>
        </authorList>
    </citation>
    <scope>NUCLEOTIDE SEQUENCE [LARGE SCALE GENOMIC DNA]</scope>
    <source>
        <strain evidence="7">RS5460</strain>
    </source>
</reference>
<keyword evidence="2" id="KW-0963">Cytoplasm</keyword>
<evidence type="ECO:0000256" key="4">
    <source>
        <dbReference type="ARBA" id="ARBA00022801"/>
    </source>
</evidence>
<sequence length="192" mass="21535">KIKKRVLVTSFGSFGAVTSNPSADVIKVVQHFPAQSCEVLTHEMQVVYSEVMETVPMLWAEQKPDLVVHLGVHPDIRCVRVEQQAFSDGYCRLDADGLVPVGNKCIDNLDQTLRTSINVKRIVKKTNKLWRELEIECSDNPGRYLLGFAYYLSLCNDNSKALAIHIPPLSEKITVPLLSHIVATIIRITLHD</sequence>
<dbReference type="Proteomes" id="UP001328107">
    <property type="component" value="Unassembled WGS sequence"/>
</dbReference>
<keyword evidence="3" id="KW-0645">Protease</keyword>
<name>A0AAN5CRU2_9BILA</name>
<feature type="non-terminal residue" evidence="6">
    <location>
        <position position="192"/>
    </location>
</feature>
<dbReference type="PRINTS" id="PR00706">
    <property type="entry name" value="PYROGLUPTASE"/>
</dbReference>
<proteinExistence type="inferred from homology"/>
<dbReference type="AlphaFoldDB" id="A0AAN5CRU2"/>
<dbReference type="GO" id="GO:0016920">
    <property type="term" value="F:pyroglutamyl-peptidase activity"/>
    <property type="evidence" value="ECO:0007669"/>
    <property type="project" value="InterPro"/>
</dbReference>
<keyword evidence="7" id="KW-1185">Reference proteome</keyword>
<comment type="similarity">
    <text evidence="1">Belongs to the peptidase C15 family.</text>
</comment>
<dbReference type="Pfam" id="PF06162">
    <property type="entry name" value="PgaPase_1"/>
    <property type="match status" value="1"/>
</dbReference>
<feature type="non-terminal residue" evidence="6">
    <location>
        <position position="1"/>
    </location>
</feature>
<evidence type="ECO:0000256" key="2">
    <source>
        <dbReference type="ARBA" id="ARBA00022490"/>
    </source>
</evidence>
<evidence type="ECO:0000256" key="3">
    <source>
        <dbReference type="ARBA" id="ARBA00022670"/>
    </source>
</evidence>
<dbReference type="InterPro" id="IPR010381">
    <property type="entry name" value="PgaPase_1"/>
</dbReference>
<dbReference type="InterPro" id="IPR000816">
    <property type="entry name" value="Peptidase_C15"/>
</dbReference>
<evidence type="ECO:0000256" key="1">
    <source>
        <dbReference type="ARBA" id="ARBA00006641"/>
    </source>
</evidence>
<dbReference type="GO" id="GO:0006508">
    <property type="term" value="P:proteolysis"/>
    <property type="evidence" value="ECO:0007669"/>
    <property type="project" value="UniProtKB-KW"/>
</dbReference>